<evidence type="ECO:0000256" key="3">
    <source>
        <dbReference type="ARBA" id="ARBA00022759"/>
    </source>
</evidence>
<sequence>MLQAVLTHPTPHELLTFLRRHLHPTAAGGVTLHLAGELEVVYAGRAASMAEAGDRFVIVKPDGSLQVHGPRGVKPVNWQPRTDHLSADLEDGAVLLHAERRSPAEVVRVRVLSCALASALSLTDDAQFLLQGTEAEMQAALARWPELIEDGLKVLDRELLVGVGGIDLYARDAQGRLVVVELKRGRAGHEAVHQLSRYVEQVRTQVPGEVRGILAAPAATAPALQVLASRGLEFRALDALPQVKEERQPSLFAL</sequence>
<dbReference type="InterPro" id="IPR048301">
    <property type="entry name" value="NucS_C"/>
</dbReference>
<protein>
    <recommendedName>
        <fullName evidence="6">Endonuclease NucS</fullName>
        <ecNumber evidence="6">3.1.-.-</ecNumber>
    </recommendedName>
</protein>
<reference evidence="10" key="1">
    <citation type="journal article" date="2019" name="Int. J. Syst. Evol. Microbiol.">
        <title>The Global Catalogue of Microorganisms (GCM) 10K type strain sequencing project: providing services to taxonomists for standard genome sequencing and annotation.</title>
        <authorList>
            <consortium name="The Broad Institute Genomics Platform"/>
            <consortium name="The Broad Institute Genome Sequencing Center for Infectious Disease"/>
            <person name="Wu L."/>
            <person name="Ma J."/>
        </authorList>
    </citation>
    <scope>NUCLEOTIDE SEQUENCE [LARGE SCALE GENOMIC DNA]</scope>
    <source>
        <strain evidence="10">CCTCC AB 2013263</strain>
    </source>
</reference>
<keyword evidence="5 6" id="KW-0238">DNA-binding</keyword>
<dbReference type="InterPro" id="IPR048302">
    <property type="entry name" value="NucS_N"/>
</dbReference>
<dbReference type="Gene3D" id="3.40.1350.10">
    <property type="match status" value="1"/>
</dbReference>
<gene>
    <name evidence="6 9" type="primary">nucS</name>
    <name evidence="9" type="ORF">ACFOPQ_13585</name>
</gene>
<name>A0ABV8A8S1_9DEIO</name>
<evidence type="ECO:0000256" key="5">
    <source>
        <dbReference type="ARBA" id="ARBA00023125"/>
    </source>
</evidence>
<accession>A0ABV8A8S1</accession>
<dbReference type="InterPro" id="IPR049173">
    <property type="entry name" value="NucS_N_sf"/>
</dbReference>
<dbReference type="Pfam" id="PF01939">
    <property type="entry name" value="NucS_C"/>
    <property type="match status" value="1"/>
</dbReference>
<keyword evidence="3 6" id="KW-0255">Endonuclease</keyword>
<evidence type="ECO:0000313" key="10">
    <source>
        <dbReference type="Proteomes" id="UP001595748"/>
    </source>
</evidence>
<dbReference type="Gene3D" id="2.70.180.20">
    <property type="match status" value="1"/>
</dbReference>
<keyword evidence="10" id="KW-1185">Reference proteome</keyword>
<dbReference type="Pfam" id="PF21003">
    <property type="entry name" value="NucS_N"/>
    <property type="match status" value="1"/>
</dbReference>
<feature type="domain" description="Endonuclease NucS C-terminal" evidence="7">
    <location>
        <begin position="134"/>
        <end position="244"/>
    </location>
</feature>
<evidence type="ECO:0000313" key="9">
    <source>
        <dbReference type="EMBL" id="MFC3861794.1"/>
    </source>
</evidence>
<keyword evidence="1 6" id="KW-0963">Cytoplasm</keyword>
<evidence type="ECO:0000256" key="1">
    <source>
        <dbReference type="ARBA" id="ARBA00022490"/>
    </source>
</evidence>
<evidence type="ECO:0000259" key="7">
    <source>
        <dbReference type="Pfam" id="PF01939"/>
    </source>
</evidence>
<dbReference type="EMBL" id="JBHRZF010000158">
    <property type="protein sequence ID" value="MFC3861794.1"/>
    <property type="molecule type" value="Genomic_DNA"/>
</dbReference>
<dbReference type="GO" id="GO:0004519">
    <property type="term" value="F:endonuclease activity"/>
    <property type="evidence" value="ECO:0007669"/>
    <property type="project" value="UniProtKB-KW"/>
</dbReference>
<evidence type="ECO:0000259" key="8">
    <source>
        <dbReference type="Pfam" id="PF21003"/>
    </source>
</evidence>
<keyword evidence="2 6" id="KW-0540">Nuclease</keyword>
<dbReference type="RefSeq" id="WP_380079042.1">
    <property type="nucleotide sequence ID" value="NZ_JBHRZF010000158.1"/>
</dbReference>
<comment type="similarity">
    <text evidence="6">Belongs to the NucS endonuclease family.</text>
</comment>
<comment type="caution">
    <text evidence="9">The sequence shown here is derived from an EMBL/GenBank/DDBJ whole genome shotgun (WGS) entry which is preliminary data.</text>
</comment>
<evidence type="ECO:0000256" key="2">
    <source>
        <dbReference type="ARBA" id="ARBA00022722"/>
    </source>
</evidence>
<proteinExistence type="inferred from homology"/>
<organism evidence="9 10">
    <name type="scientific">Deinococcus antarcticus</name>
    <dbReference type="NCBI Taxonomy" id="1298767"/>
    <lineage>
        <taxon>Bacteria</taxon>
        <taxon>Thermotogati</taxon>
        <taxon>Deinococcota</taxon>
        <taxon>Deinococci</taxon>
        <taxon>Deinococcales</taxon>
        <taxon>Deinococcaceae</taxon>
        <taxon>Deinococcus</taxon>
    </lineage>
</organism>
<evidence type="ECO:0000256" key="4">
    <source>
        <dbReference type="ARBA" id="ARBA00022801"/>
    </source>
</evidence>
<dbReference type="CDD" id="cd22341">
    <property type="entry name" value="NucS-like"/>
    <property type="match status" value="1"/>
</dbReference>
<dbReference type="EC" id="3.1.-.-" evidence="6"/>
<dbReference type="NCBIfam" id="NF003270">
    <property type="entry name" value="PRK04247.1"/>
    <property type="match status" value="1"/>
</dbReference>
<dbReference type="InterPro" id="IPR011856">
    <property type="entry name" value="tRNA_endonuc-like_dom_sf"/>
</dbReference>
<dbReference type="Proteomes" id="UP001595748">
    <property type="component" value="Unassembled WGS sequence"/>
</dbReference>
<dbReference type="PANTHER" id="PTHR38814:SF1">
    <property type="entry name" value="ENDONUCLEASE NUCS"/>
    <property type="match status" value="1"/>
</dbReference>
<feature type="domain" description="Endonuclease NucS N-terminal PH-like" evidence="8">
    <location>
        <begin position="38"/>
        <end position="125"/>
    </location>
</feature>
<evidence type="ECO:0000256" key="6">
    <source>
        <dbReference type="HAMAP-Rule" id="MF_00722"/>
    </source>
</evidence>
<dbReference type="HAMAP" id="MF_00722">
    <property type="entry name" value="NucS"/>
    <property type="match status" value="1"/>
</dbReference>
<keyword evidence="4 6" id="KW-0378">Hydrolase</keyword>
<dbReference type="PANTHER" id="PTHR38814">
    <property type="entry name" value="ENDONUCLEASE NUCS"/>
    <property type="match status" value="1"/>
</dbReference>
<comment type="subcellular location">
    <subcellularLocation>
        <location evidence="6">Cytoplasm</location>
    </subcellularLocation>
</comment>
<comment type="function">
    <text evidence="6">Cleaves both 3' and 5' ssDNA extremities of branched DNA structures.</text>
</comment>
<dbReference type="InterPro" id="IPR002793">
    <property type="entry name" value="Endonuclease_NucS"/>
</dbReference>